<name>A0A917TTV5_9BACI</name>
<dbReference type="PIRSF" id="PIRSF021383">
    <property type="entry name" value="YunB"/>
    <property type="match status" value="1"/>
</dbReference>
<evidence type="ECO:0000313" key="3">
    <source>
        <dbReference type="Proteomes" id="UP000618460"/>
    </source>
</evidence>
<dbReference type="RefSeq" id="WP_229666734.1">
    <property type="nucleotide sequence ID" value="NZ_BMLG01000015.1"/>
</dbReference>
<organism evidence="2 3">
    <name type="scientific">Paraliobacillus quinghaiensis</name>
    <dbReference type="NCBI Taxonomy" id="470815"/>
    <lineage>
        <taxon>Bacteria</taxon>
        <taxon>Bacillati</taxon>
        <taxon>Bacillota</taxon>
        <taxon>Bacilli</taxon>
        <taxon>Bacillales</taxon>
        <taxon>Bacillaceae</taxon>
        <taxon>Paraliobacillus</taxon>
    </lineage>
</organism>
<accession>A0A917TTV5</accession>
<dbReference type="EMBL" id="BMLG01000015">
    <property type="protein sequence ID" value="GGM37320.1"/>
    <property type="molecule type" value="Genomic_DNA"/>
</dbReference>
<feature type="transmembrane region" description="Helical" evidence="1">
    <location>
        <begin position="20"/>
        <end position="38"/>
    </location>
</feature>
<dbReference type="AlphaFoldDB" id="A0A917TTV5"/>
<keyword evidence="1" id="KW-0472">Membrane</keyword>
<dbReference type="Proteomes" id="UP000618460">
    <property type="component" value="Unassembled WGS sequence"/>
</dbReference>
<evidence type="ECO:0000256" key="1">
    <source>
        <dbReference type="SAM" id="Phobius"/>
    </source>
</evidence>
<dbReference type="NCBIfam" id="TIGR02832">
    <property type="entry name" value="spo_yunB"/>
    <property type="match status" value="1"/>
</dbReference>
<gene>
    <name evidence="2" type="primary">yunB</name>
    <name evidence="2" type="ORF">GCM10011351_24420</name>
</gene>
<evidence type="ECO:0000313" key="2">
    <source>
        <dbReference type="EMBL" id="GGM37320.1"/>
    </source>
</evidence>
<protein>
    <submittedName>
        <fullName evidence="2">Sporulation protein YunB</fullName>
    </submittedName>
</protein>
<dbReference type="Pfam" id="PF09560">
    <property type="entry name" value="Spore_YunB"/>
    <property type="match status" value="1"/>
</dbReference>
<reference evidence="2" key="2">
    <citation type="submission" date="2020-09" db="EMBL/GenBank/DDBJ databases">
        <authorList>
            <person name="Sun Q."/>
            <person name="Zhou Y."/>
        </authorList>
    </citation>
    <scope>NUCLEOTIDE SEQUENCE</scope>
    <source>
        <strain evidence="2">CGMCC 1.6333</strain>
    </source>
</reference>
<proteinExistence type="predicted"/>
<keyword evidence="1" id="KW-1133">Transmembrane helix</keyword>
<dbReference type="InterPro" id="IPR014197">
    <property type="entry name" value="Sporulation_prot_YunB"/>
</dbReference>
<keyword evidence="3" id="KW-1185">Reference proteome</keyword>
<comment type="caution">
    <text evidence="2">The sequence shown here is derived from an EMBL/GenBank/DDBJ whole genome shotgun (WGS) entry which is preliminary data.</text>
</comment>
<sequence>MWKRSINKRRRTPPSIRQLMFITTILFVIATMVSIVIVNKGIKPILLEIAETKNIQYANIAMGIAVNKKLNEDLEVEDLIEFQYDESGQVTSYHINAAMENKVQRNIRYRVENYLDQLEQGVVPDTSAPLDVDIEAEEQTSIEAVQEKSNLIEIPLGQVLNLPLLANLGPKIPVKLELIGYVNTEVKTTISNVSINTVHIEPVVFIEVEIRTVIPFGSKTARIEQEIPIGSGGYNGDVPQYYNNGNGNNDNVAIPIR</sequence>
<keyword evidence="1" id="KW-0812">Transmembrane</keyword>
<reference evidence="2" key="1">
    <citation type="journal article" date="2014" name="Int. J. Syst. Evol. Microbiol.">
        <title>Complete genome sequence of Corynebacterium casei LMG S-19264T (=DSM 44701T), isolated from a smear-ripened cheese.</title>
        <authorList>
            <consortium name="US DOE Joint Genome Institute (JGI-PGF)"/>
            <person name="Walter F."/>
            <person name="Albersmeier A."/>
            <person name="Kalinowski J."/>
            <person name="Ruckert C."/>
        </authorList>
    </citation>
    <scope>NUCLEOTIDE SEQUENCE</scope>
    <source>
        <strain evidence="2">CGMCC 1.6333</strain>
    </source>
</reference>